<sequence length="1166" mass="132349">MSRTASDNIRRQLPNLAQAAPRCVTLPFTASIVCSQPRSGSAIVISRVSTSCTLELNVFRFHPRPRRLKMPPANVKLCECTRLCNGGKYIQLRTWYRHRKYREKDCDEEREAEYEHVTGIPYPRPRVTSAASQSRRQVRQKAHPIDSGPDANTGDEPYLDANPPSPTRTPVECDTMLEDDLGHYYRFDDIEELEASEQTRDDANDNFPPSGQLPIDLSDWNGRPDPEYEPDVQGEEGNNGQDEEQDGAEPEDEDEPPSPQAPAQPNDREPLPRATYPMLMLAQKMVDSIKNAVLEDDIHDPKLLHSIRHPPSENEPIDQKTTLSLHVFLGLVGGSEKMYQNVQRALCLSDPLRPIHSYEVIRAKVERLTGITQIQTDMCINSCIAYTGPFESLEACPKCATSRYEDPPTTSEQRQGHPAQGEERHSNSRRGVVRKVRKQYYTIPLGPQLQALWRTPEGAERMLYRQRKTNEIIDQLQKNNGRVPVYDDIFHGSEYFNAWRTGQIKQDDILLMFSIDGAQLYRDKQSDCTISIWVILDLSPEFRYKKMFILPAMFIPGPNSPDNMESFLLPAFRHVSALQKEGLRVWNGKDREYQQKRPFFFHGAADTVGIPTLNGLVGHTGSCGCRIACGHKGRRKPGQPTYYPASLKPKDYSVKGCDHADVDVATIGGPDKVLYDLNLRQLLQCTSKAGYTRTRLRTGIVRPSICSGFQEEAMIPVPRCFSVDLMHLLNLNLTQLLISIWRNSSDIKIQYGGEHGPKPDFIALDDDEVWQEHGKLVASTQPYFPSSFDRPPRNPAKKINSGFKACEYMLYFWAIGPAVFRIILPNHLWTHFCKLVCGIRAIFQRRITNEQVQVAHEMLNQWEKEFEEKYYAQEVSRLHLVRPCVHAIIHAARETVRCGPLNLVAQWALENTIGNLGREVHQHSNPFSNLAERGLLRAQMNALQAIFPEFDSTPSLPSGDRAQDLGNGYVLLFAHDRQPFKVSDNEELGVLRPLLLALGIESRREISITRWARLRLPNGQIARSAWKEIQNKNTRNSRNVKIIDDGKLCFGEVQYFFQLTAANKTSYTLALISLYSEPDSDLRQQSFGTLWVTRYRGKRALHIVEVTSIRSVVAMIPFPLTKEDNANTETQAKFTGAFYVAEKPFLEFLGITGTVETDLDANESST</sequence>
<keyword evidence="3" id="KW-1185">Reference proteome</keyword>
<evidence type="ECO:0008006" key="4">
    <source>
        <dbReference type="Google" id="ProtNLM"/>
    </source>
</evidence>
<dbReference type="OrthoDB" id="2669721at2759"/>
<evidence type="ECO:0000313" key="3">
    <source>
        <dbReference type="Proteomes" id="UP000054549"/>
    </source>
</evidence>
<dbReference type="PANTHER" id="PTHR46579:SF1">
    <property type="entry name" value="F5_8 TYPE C DOMAIN-CONTAINING PROTEIN"/>
    <property type="match status" value="1"/>
</dbReference>
<organism evidence="2 3">
    <name type="scientific">Amanita muscaria (strain Koide BX008)</name>
    <dbReference type="NCBI Taxonomy" id="946122"/>
    <lineage>
        <taxon>Eukaryota</taxon>
        <taxon>Fungi</taxon>
        <taxon>Dikarya</taxon>
        <taxon>Basidiomycota</taxon>
        <taxon>Agaricomycotina</taxon>
        <taxon>Agaricomycetes</taxon>
        <taxon>Agaricomycetidae</taxon>
        <taxon>Agaricales</taxon>
        <taxon>Pluteineae</taxon>
        <taxon>Amanitaceae</taxon>
        <taxon>Amanita</taxon>
    </lineage>
</organism>
<dbReference type="HOGENOM" id="CLU_007337_0_0_1"/>
<feature type="region of interest" description="Disordered" evidence="1">
    <location>
        <begin position="117"/>
        <end position="173"/>
    </location>
</feature>
<dbReference type="STRING" id="946122.A0A0C2SKY9"/>
<dbReference type="Proteomes" id="UP000054549">
    <property type="component" value="Unassembled WGS sequence"/>
</dbReference>
<evidence type="ECO:0000256" key="1">
    <source>
        <dbReference type="SAM" id="MobiDB-lite"/>
    </source>
</evidence>
<dbReference type="EMBL" id="KN818692">
    <property type="protein sequence ID" value="KIL54584.1"/>
    <property type="molecule type" value="Genomic_DNA"/>
</dbReference>
<feature type="region of interest" description="Disordered" evidence="1">
    <location>
        <begin position="196"/>
        <end position="272"/>
    </location>
</feature>
<dbReference type="AlphaFoldDB" id="A0A0C2SKY9"/>
<accession>A0A0C2SKY9</accession>
<dbReference type="InParanoid" id="A0A0C2SKY9"/>
<evidence type="ECO:0000313" key="2">
    <source>
        <dbReference type="EMBL" id="KIL54584.1"/>
    </source>
</evidence>
<feature type="region of interest" description="Disordered" evidence="1">
    <location>
        <begin position="401"/>
        <end position="430"/>
    </location>
</feature>
<gene>
    <name evidence="2" type="ORF">M378DRAFT_18750</name>
</gene>
<feature type="compositionally biased region" description="Acidic residues" evidence="1">
    <location>
        <begin position="241"/>
        <end position="256"/>
    </location>
</feature>
<dbReference type="PANTHER" id="PTHR46579">
    <property type="entry name" value="F5/8 TYPE C DOMAIN-CONTAINING PROTEIN-RELATED"/>
    <property type="match status" value="1"/>
</dbReference>
<name>A0A0C2SKY9_AMAMK</name>
<reference evidence="2 3" key="1">
    <citation type="submission" date="2014-04" db="EMBL/GenBank/DDBJ databases">
        <title>Evolutionary Origins and Diversification of the Mycorrhizal Mutualists.</title>
        <authorList>
            <consortium name="DOE Joint Genome Institute"/>
            <consortium name="Mycorrhizal Genomics Consortium"/>
            <person name="Kohler A."/>
            <person name="Kuo A."/>
            <person name="Nagy L.G."/>
            <person name="Floudas D."/>
            <person name="Copeland A."/>
            <person name="Barry K.W."/>
            <person name="Cichocki N."/>
            <person name="Veneault-Fourrey C."/>
            <person name="LaButti K."/>
            <person name="Lindquist E.A."/>
            <person name="Lipzen A."/>
            <person name="Lundell T."/>
            <person name="Morin E."/>
            <person name="Murat C."/>
            <person name="Riley R."/>
            <person name="Ohm R."/>
            <person name="Sun H."/>
            <person name="Tunlid A."/>
            <person name="Henrissat B."/>
            <person name="Grigoriev I.V."/>
            <person name="Hibbett D.S."/>
            <person name="Martin F."/>
        </authorList>
    </citation>
    <scope>NUCLEOTIDE SEQUENCE [LARGE SCALE GENOMIC DNA]</scope>
    <source>
        <strain evidence="2 3">Koide BX008</strain>
    </source>
</reference>
<proteinExistence type="predicted"/>
<protein>
    <recommendedName>
        <fullName evidence="4">Transposase</fullName>
    </recommendedName>
</protein>